<feature type="region of interest" description="Disordered" evidence="1">
    <location>
        <begin position="1"/>
        <end position="39"/>
    </location>
</feature>
<comment type="caution">
    <text evidence="2">The sequence shown here is derived from an EMBL/GenBank/DDBJ whole genome shotgun (WGS) entry which is preliminary data.</text>
</comment>
<reference evidence="2 3" key="1">
    <citation type="journal article" date="2012" name="Genome Biol.">
        <title>Genome and low-iron response of an oceanic diatom adapted to chronic iron limitation.</title>
        <authorList>
            <person name="Lommer M."/>
            <person name="Specht M."/>
            <person name="Roy A.S."/>
            <person name="Kraemer L."/>
            <person name="Andreson R."/>
            <person name="Gutowska M.A."/>
            <person name="Wolf J."/>
            <person name="Bergner S.V."/>
            <person name="Schilhabel M.B."/>
            <person name="Klostermeier U.C."/>
            <person name="Beiko R.G."/>
            <person name="Rosenstiel P."/>
            <person name="Hippler M."/>
            <person name="Laroche J."/>
        </authorList>
    </citation>
    <scope>NUCLEOTIDE SEQUENCE [LARGE SCALE GENOMIC DNA]</scope>
    <source>
        <strain evidence="2 3">CCMP1005</strain>
    </source>
</reference>
<evidence type="ECO:0000313" key="2">
    <source>
        <dbReference type="EMBL" id="EJK72204.1"/>
    </source>
</evidence>
<organism evidence="2 3">
    <name type="scientific">Thalassiosira oceanica</name>
    <name type="common">Marine diatom</name>
    <dbReference type="NCBI Taxonomy" id="159749"/>
    <lineage>
        <taxon>Eukaryota</taxon>
        <taxon>Sar</taxon>
        <taxon>Stramenopiles</taxon>
        <taxon>Ochrophyta</taxon>
        <taxon>Bacillariophyta</taxon>
        <taxon>Coscinodiscophyceae</taxon>
        <taxon>Thalassiosirophycidae</taxon>
        <taxon>Thalassiosirales</taxon>
        <taxon>Thalassiosiraceae</taxon>
        <taxon>Thalassiosira</taxon>
    </lineage>
</organism>
<gene>
    <name evidence="2" type="ORF">THAOC_06285</name>
</gene>
<dbReference type="AlphaFoldDB" id="K0T539"/>
<protein>
    <submittedName>
        <fullName evidence="2">Uncharacterized protein</fullName>
    </submittedName>
</protein>
<proteinExistence type="predicted"/>
<evidence type="ECO:0000313" key="3">
    <source>
        <dbReference type="Proteomes" id="UP000266841"/>
    </source>
</evidence>
<dbReference type="EMBL" id="AGNL01006210">
    <property type="protein sequence ID" value="EJK72204.1"/>
    <property type="molecule type" value="Genomic_DNA"/>
</dbReference>
<keyword evidence="3" id="KW-1185">Reference proteome</keyword>
<feature type="non-terminal residue" evidence="2">
    <location>
        <position position="1"/>
    </location>
</feature>
<accession>K0T539</accession>
<sequence length="94" mass="10301">EDDLRLGPLLGGGDARGTDDEASPGRVTSEGAPPGHRRGGFREVACAMEEWQVRNVWDEDGGEGGRRRDELEEELAGYLVESFGRYIPQPEEVS</sequence>
<evidence type="ECO:0000256" key="1">
    <source>
        <dbReference type="SAM" id="MobiDB-lite"/>
    </source>
</evidence>
<name>K0T539_THAOC</name>
<dbReference type="Proteomes" id="UP000266841">
    <property type="component" value="Unassembled WGS sequence"/>
</dbReference>